<protein>
    <submittedName>
        <fullName evidence="2">Frd dihydrofolate reductase</fullName>
    </submittedName>
</protein>
<dbReference type="GO" id="GO:0004146">
    <property type="term" value="F:dihydrofolate reductase activity"/>
    <property type="evidence" value="ECO:0007669"/>
    <property type="project" value="InterPro"/>
</dbReference>
<keyword evidence="3" id="KW-1185">Reference proteome</keyword>
<dbReference type="Gene3D" id="3.40.430.10">
    <property type="entry name" value="Dihydrofolate Reductase, subunit A"/>
    <property type="match status" value="1"/>
</dbReference>
<dbReference type="CDD" id="cd00209">
    <property type="entry name" value="DHFR"/>
    <property type="match status" value="1"/>
</dbReference>
<dbReference type="EMBL" id="GU911519">
    <property type="protein sequence ID" value="ADG36188.1"/>
    <property type="molecule type" value="Genomic_DNA"/>
</dbReference>
<proteinExistence type="predicted"/>
<dbReference type="PROSITE" id="PS51330">
    <property type="entry name" value="DHFR_2"/>
    <property type="match status" value="1"/>
</dbReference>
<sequence>MIQLVFAHCGYYFGSKDGMPWPHISQDFKNFKARTEGSTLVMGAKTFSTLPGILPGRKHVVVYDPVRGRPKAKDGSEAHQYVSITGFEQILRNNEFNDKVISVIGGAQILELALPFAKKVIKTKIKVHPLDLKDVTQFLTSNFLNDIEKYRASESHCYIIDPTTTVTEEIILRG</sequence>
<dbReference type="GeneID" id="9926113"/>
<gene>
    <name evidence="2" type="primary">frd</name>
    <name evidence="2" type="ORF">Acj61p223</name>
</gene>
<evidence type="ECO:0000313" key="2">
    <source>
        <dbReference type="EMBL" id="ADG36188.1"/>
    </source>
</evidence>
<dbReference type="OrthoDB" id="9577at10239"/>
<organism evidence="2 3">
    <name type="scientific">Acinetobacter phage Acj61</name>
    <dbReference type="NCBI Taxonomy" id="760732"/>
    <lineage>
        <taxon>Viruses</taxon>
        <taxon>Duplodnaviria</taxon>
        <taxon>Heunggongvirae</taxon>
        <taxon>Uroviricota</taxon>
        <taxon>Caudoviricetes</taxon>
        <taxon>Pantevenvirales</taxon>
        <taxon>Straboviridae</taxon>
        <taxon>Twarogvirinae</taxon>
        <taxon>Lasallevirus</taxon>
        <taxon>Lasallevirus Acj61</taxon>
        <taxon>Acinetobacter virus Acj61</taxon>
    </lineage>
</organism>
<dbReference type="Pfam" id="PF00186">
    <property type="entry name" value="DHFR_1"/>
    <property type="match status" value="1"/>
</dbReference>
<evidence type="ECO:0000259" key="1">
    <source>
        <dbReference type="PROSITE" id="PS51330"/>
    </source>
</evidence>
<evidence type="ECO:0000313" key="3">
    <source>
        <dbReference type="Proteomes" id="UP000008730"/>
    </source>
</evidence>
<dbReference type="PRINTS" id="PR00070">
    <property type="entry name" value="DHFR"/>
</dbReference>
<reference evidence="2 3" key="1">
    <citation type="journal article" date="2010" name="Virol. J.">
        <title>Genomes of the T4-related bacteriophages as windows on microbial genome evolution.</title>
        <authorList>
            <person name="Petrov V.M."/>
            <person name="Ratnayaka S."/>
            <person name="Nolan J.M."/>
            <person name="Miller E.S."/>
            <person name="Karam J.D."/>
        </authorList>
    </citation>
    <scope>NUCLEOTIDE SEQUENCE [LARGE SCALE GENOMIC DNA]</scope>
</reference>
<dbReference type="InterPro" id="IPR001796">
    <property type="entry name" value="DHFR_dom"/>
</dbReference>
<dbReference type="InterPro" id="IPR024072">
    <property type="entry name" value="DHFR-like_dom_sf"/>
</dbReference>
<dbReference type="GO" id="GO:0046654">
    <property type="term" value="P:tetrahydrofolate biosynthetic process"/>
    <property type="evidence" value="ECO:0007669"/>
    <property type="project" value="InterPro"/>
</dbReference>
<accession>E5E4K4</accession>
<dbReference type="RefSeq" id="YP_004009840.1">
    <property type="nucleotide sequence ID" value="NC_014661.1"/>
</dbReference>
<dbReference type="KEGG" id="vg:9926113"/>
<dbReference type="SUPFAM" id="SSF53597">
    <property type="entry name" value="Dihydrofolate reductase-like"/>
    <property type="match status" value="1"/>
</dbReference>
<name>E5E4K4_9CAUD</name>
<feature type="domain" description="DHFR" evidence="1">
    <location>
        <begin position="1"/>
        <end position="174"/>
    </location>
</feature>
<dbReference type="Proteomes" id="UP000008730">
    <property type="component" value="Segment"/>
</dbReference>